<gene>
    <name evidence="3" type="ORF">CRV04_07100</name>
</gene>
<accession>A0A4Q0XPP3</accession>
<comment type="caution">
    <text evidence="3">The sequence shown here is derived from an EMBL/GenBank/DDBJ whole genome shotgun (WGS) entry which is preliminary data.</text>
</comment>
<dbReference type="EMBL" id="PDKN01000004">
    <property type="protein sequence ID" value="RXJ57572.1"/>
    <property type="molecule type" value="Genomic_DNA"/>
</dbReference>
<dbReference type="AlphaFoldDB" id="A0A4Q0XPP3"/>
<evidence type="ECO:0000313" key="3">
    <source>
        <dbReference type="EMBL" id="RXJ57572.1"/>
    </source>
</evidence>
<feature type="chain" id="PRO_5021032505" description="YtkA-like domain-containing protein" evidence="1">
    <location>
        <begin position="22"/>
        <end position="156"/>
    </location>
</feature>
<proteinExistence type="predicted"/>
<evidence type="ECO:0000256" key="1">
    <source>
        <dbReference type="SAM" id="SignalP"/>
    </source>
</evidence>
<evidence type="ECO:0000259" key="2">
    <source>
        <dbReference type="Pfam" id="PF13115"/>
    </source>
</evidence>
<feature type="signal peptide" evidence="1">
    <location>
        <begin position="1"/>
        <end position="21"/>
    </location>
</feature>
<dbReference type="OrthoDB" id="5339750at2"/>
<sequence>MQKLKSIVVASVLIAATSMMAESHNMNNMDHSKMNHAQMNHDMGQGNAMAYHNEMMTREGFNVILSSEKPLTNGNNEMHIMIGHQGMMINDAQVKVKFFMPEMPGMPYMEHKGNAKFENGKYKCDVNLSMNGTWQYQIKFKTADGKVQMVKGSVNY</sequence>
<organism evidence="3 4">
    <name type="scientific">Candidatus Marinarcus aquaticus</name>
    <dbReference type="NCBI Taxonomy" id="2044504"/>
    <lineage>
        <taxon>Bacteria</taxon>
        <taxon>Pseudomonadati</taxon>
        <taxon>Campylobacterota</taxon>
        <taxon>Epsilonproteobacteria</taxon>
        <taxon>Campylobacterales</taxon>
        <taxon>Arcobacteraceae</taxon>
        <taxon>Candidatus Marinarcus</taxon>
    </lineage>
</organism>
<dbReference type="Proteomes" id="UP000290657">
    <property type="component" value="Unassembled WGS sequence"/>
</dbReference>
<dbReference type="InterPro" id="IPR032693">
    <property type="entry name" value="YtkA-like_dom"/>
</dbReference>
<dbReference type="Pfam" id="PF13115">
    <property type="entry name" value="YtkA"/>
    <property type="match status" value="1"/>
</dbReference>
<protein>
    <recommendedName>
        <fullName evidence="2">YtkA-like domain-containing protein</fullName>
    </recommendedName>
</protein>
<reference evidence="3 4" key="1">
    <citation type="submission" date="2017-10" db="EMBL/GenBank/DDBJ databases">
        <title>Genomics of the genus Arcobacter.</title>
        <authorList>
            <person name="Perez-Cataluna A."/>
            <person name="Figueras M.J."/>
        </authorList>
    </citation>
    <scope>NUCLEOTIDE SEQUENCE [LARGE SCALE GENOMIC DNA]</scope>
    <source>
        <strain evidence="3 4">CECT 8987</strain>
    </source>
</reference>
<keyword evidence="1" id="KW-0732">Signal</keyword>
<evidence type="ECO:0000313" key="4">
    <source>
        <dbReference type="Proteomes" id="UP000290657"/>
    </source>
</evidence>
<dbReference type="RefSeq" id="WP_128996143.1">
    <property type="nucleotide sequence ID" value="NZ_PDKN01000004.1"/>
</dbReference>
<keyword evidence="4" id="KW-1185">Reference proteome</keyword>
<name>A0A4Q0XPP3_9BACT</name>
<feature type="domain" description="YtkA-like" evidence="2">
    <location>
        <begin position="59"/>
        <end position="139"/>
    </location>
</feature>